<sequence length="328" mass="36104">MVSSLTSPSSQITLITITTIFILSTPLCSASSATTKLQPRPFKRIYAFETRSPTQATRRNVSHGINLLAAGSTAINHQFFVKNNLSLDTPQSIQTQLLWFNKFLESLGCSANETDCKAAGFNDALFWVGEIGVNDYAYTVGSSVTGDTIQKLAISSFTGFCSLLKKGAKYVVVQGLPMSGCLPLAMSLAPETDRDEIGCVKSVNQQSYSHNVVLLSKLQQLRRQYPHAVITYVDYWTAYLTVMKNPTPYGIKERFKACCGSGEPYNYNVFGVCGTPSATACQNPSQYVNWDGVHLTEGMYKVVSDMFLKGGFSHPPFSYLLDRKQRHG</sequence>
<dbReference type="GO" id="GO:0016788">
    <property type="term" value="F:hydrolase activity, acting on ester bonds"/>
    <property type="evidence" value="ECO:0007669"/>
    <property type="project" value="InterPro"/>
</dbReference>
<keyword evidence="4" id="KW-1185">Reference proteome</keyword>
<evidence type="ECO:0000313" key="4">
    <source>
        <dbReference type="Proteomes" id="UP000796880"/>
    </source>
</evidence>
<proteinExistence type="inferred from homology"/>
<dbReference type="InterPro" id="IPR036514">
    <property type="entry name" value="SGNH_hydro_sf"/>
</dbReference>
<evidence type="ECO:0000256" key="2">
    <source>
        <dbReference type="ARBA" id="ARBA00023180"/>
    </source>
</evidence>
<organism evidence="3 4">
    <name type="scientific">Rhamnella rubrinervis</name>
    <dbReference type="NCBI Taxonomy" id="2594499"/>
    <lineage>
        <taxon>Eukaryota</taxon>
        <taxon>Viridiplantae</taxon>
        <taxon>Streptophyta</taxon>
        <taxon>Embryophyta</taxon>
        <taxon>Tracheophyta</taxon>
        <taxon>Spermatophyta</taxon>
        <taxon>Magnoliopsida</taxon>
        <taxon>eudicotyledons</taxon>
        <taxon>Gunneridae</taxon>
        <taxon>Pentapetalae</taxon>
        <taxon>rosids</taxon>
        <taxon>fabids</taxon>
        <taxon>Rosales</taxon>
        <taxon>Rhamnaceae</taxon>
        <taxon>rhamnoid group</taxon>
        <taxon>Rhamneae</taxon>
        <taxon>Rhamnella</taxon>
    </lineage>
</organism>
<evidence type="ECO:0000256" key="1">
    <source>
        <dbReference type="ARBA" id="ARBA00008668"/>
    </source>
</evidence>
<dbReference type="Pfam" id="PF00657">
    <property type="entry name" value="Lipase_GDSL"/>
    <property type="match status" value="1"/>
</dbReference>
<gene>
    <name evidence="3" type="ORF">FNV43_RR19993</name>
</gene>
<protein>
    <submittedName>
        <fullName evidence="3">Uncharacterized protein</fullName>
    </submittedName>
</protein>
<dbReference type="InterPro" id="IPR001087">
    <property type="entry name" value="GDSL"/>
</dbReference>
<dbReference type="PANTHER" id="PTHR22835">
    <property type="entry name" value="ZINC FINGER FYVE DOMAIN CONTAINING PROTEIN"/>
    <property type="match status" value="1"/>
</dbReference>
<keyword evidence="2" id="KW-0325">Glycoprotein</keyword>
<name>A0A8K0DU16_9ROSA</name>
<dbReference type="PANTHER" id="PTHR22835:SF557">
    <property type="entry name" value="LIPASE_HYDROLASE FAMILY PROTEIN, PUTATIVE, EXPRESSED-RELATED"/>
    <property type="match status" value="1"/>
</dbReference>
<evidence type="ECO:0000313" key="3">
    <source>
        <dbReference type="EMBL" id="KAF3437240.1"/>
    </source>
</evidence>
<dbReference type="Proteomes" id="UP000796880">
    <property type="component" value="Unassembled WGS sequence"/>
</dbReference>
<dbReference type="AlphaFoldDB" id="A0A8K0DU16"/>
<dbReference type="EMBL" id="VOIH02000009">
    <property type="protein sequence ID" value="KAF3437240.1"/>
    <property type="molecule type" value="Genomic_DNA"/>
</dbReference>
<accession>A0A8K0DU16</accession>
<comment type="caution">
    <text evidence="3">The sequence shown here is derived from an EMBL/GenBank/DDBJ whole genome shotgun (WGS) entry which is preliminary data.</text>
</comment>
<comment type="similarity">
    <text evidence="1">Belongs to the 'GDSL' lipolytic enzyme family.</text>
</comment>
<reference evidence="3" key="1">
    <citation type="submission" date="2020-03" db="EMBL/GenBank/DDBJ databases">
        <title>A high-quality chromosome-level genome assembly of a woody plant with both climbing and erect habits, Rhamnella rubrinervis.</title>
        <authorList>
            <person name="Lu Z."/>
            <person name="Yang Y."/>
            <person name="Zhu X."/>
            <person name="Sun Y."/>
        </authorList>
    </citation>
    <scope>NUCLEOTIDE SEQUENCE</scope>
    <source>
        <strain evidence="3">BYM</strain>
        <tissue evidence="3">Leaf</tissue>
    </source>
</reference>
<dbReference type="Gene3D" id="3.40.50.1110">
    <property type="entry name" value="SGNH hydrolase"/>
    <property type="match status" value="1"/>
</dbReference>
<dbReference type="OrthoDB" id="1600564at2759"/>
<dbReference type="SUPFAM" id="SSF52266">
    <property type="entry name" value="SGNH hydrolase"/>
    <property type="match status" value="1"/>
</dbReference>